<dbReference type="Proteomes" id="UP000236290">
    <property type="component" value="Unassembled WGS sequence"/>
</dbReference>
<name>A0A2K0TLQ2_TRIHA</name>
<feature type="coiled-coil region" evidence="1">
    <location>
        <begin position="63"/>
        <end position="90"/>
    </location>
</feature>
<sequence length="262" mass="31019">MKDNPSEDQSHNPPGFHVALTEAIADNDEDMMALEEATLHDGSSTEILDHDADDVAAERQQPTAHANMRVAMLETQLERARAEVKKLNRPMTLDDAMPVLELYRQLIRIVCPLNDFDREKWVRSRERCLGLQRRFLEKGEVYRLIQMKCEEMREKCGRLRDKCVSICEYYDKFQERINSLFAEDEEEDEELYDMMRGSMGENEQRLEGLLDEGTDLMQMVEEQMVWAYKLQRKSAYNIHQLRCFERILDDILRSFDYWYGEL</sequence>
<evidence type="ECO:0000256" key="1">
    <source>
        <dbReference type="SAM" id="Coils"/>
    </source>
</evidence>
<accession>A0A2K0TLQ2</accession>
<keyword evidence="1" id="KW-0175">Coiled coil</keyword>
<reference evidence="2 3" key="1">
    <citation type="submission" date="2017-02" db="EMBL/GenBank/DDBJ databases">
        <title>Genomes of Trichoderma spp. with biocontrol activity.</title>
        <authorList>
            <person name="Gardiner D."/>
            <person name="Kazan K."/>
            <person name="Vos C."/>
            <person name="Harvey P."/>
        </authorList>
    </citation>
    <scope>NUCLEOTIDE SEQUENCE [LARGE SCALE GENOMIC DNA]</scope>
    <source>
        <strain evidence="2 3">Tr1</strain>
    </source>
</reference>
<evidence type="ECO:0000313" key="3">
    <source>
        <dbReference type="Proteomes" id="UP000236290"/>
    </source>
</evidence>
<dbReference type="OrthoDB" id="4897983at2759"/>
<comment type="caution">
    <text evidence="2">The sequence shown here is derived from an EMBL/GenBank/DDBJ whole genome shotgun (WGS) entry which is preliminary data.</text>
</comment>
<proteinExistence type="predicted"/>
<organism evidence="2 3">
    <name type="scientific">Trichoderma harzianum</name>
    <name type="common">Hypocrea lixii</name>
    <dbReference type="NCBI Taxonomy" id="5544"/>
    <lineage>
        <taxon>Eukaryota</taxon>
        <taxon>Fungi</taxon>
        <taxon>Dikarya</taxon>
        <taxon>Ascomycota</taxon>
        <taxon>Pezizomycotina</taxon>
        <taxon>Sordariomycetes</taxon>
        <taxon>Hypocreomycetidae</taxon>
        <taxon>Hypocreales</taxon>
        <taxon>Hypocreaceae</taxon>
        <taxon>Trichoderma</taxon>
    </lineage>
</organism>
<dbReference type="AlphaFoldDB" id="A0A2K0TLQ2"/>
<evidence type="ECO:0000313" key="2">
    <source>
        <dbReference type="EMBL" id="PNP46444.1"/>
    </source>
</evidence>
<protein>
    <submittedName>
        <fullName evidence="2">Uncharacterized protein</fullName>
    </submittedName>
</protein>
<gene>
    <name evidence="2" type="ORF">THARTR1_10766</name>
</gene>
<dbReference type="EMBL" id="MTYI01000271">
    <property type="protein sequence ID" value="PNP46444.1"/>
    <property type="molecule type" value="Genomic_DNA"/>
</dbReference>